<dbReference type="InterPro" id="IPR006876">
    <property type="entry name" value="LMBR1-like_membr_prot"/>
</dbReference>
<dbReference type="GO" id="GO:0016020">
    <property type="term" value="C:membrane"/>
    <property type="evidence" value="ECO:0007669"/>
    <property type="project" value="UniProtKB-SubCell"/>
</dbReference>
<feature type="region of interest" description="Disordered" evidence="6">
    <location>
        <begin position="637"/>
        <end position="672"/>
    </location>
</feature>
<dbReference type="Proteomes" id="UP000091956">
    <property type="component" value="Unassembled WGS sequence"/>
</dbReference>
<evidence type="ECO:0000256" key="7">
    <source>
        <dbReference type="SAM" id="Phobius"/>
    </source>
</evidence>
<keyword evidence="5 7" id="KW-0472">Membrane</keyword>
<feature type="transmembrane region" description="Helical" evidence="7">
    <location>
        <begin position="131"/>
        <end position="148"/>
    </location>
</feature>
<accession>A0A1B8GY83</accession>
<evidence type="ECO:0000313" key="9">
    <source>
        <dbReference type="Proteomes" id="UP000091956"/>
    </source>
</evidence>
<dbReference type="STRING" id="342668.A0A1B8GY83"/>
<feature type="transmembrane region" description="Helical" evidence="7">
    <location>
        <begin position="406"/>
        <end position="427"/>
    </location>
</feature>
<keyword evidence="4 7" id="KW-1133">Transmembrane helix</keyword>
<feature type="transmembrane region" description="Helical" evidence="7">
    <location>
        <begin position="499"/>
        <end position="517"/>
    </location>
</feature>
<dbReference type="AlphaFoldDB" id="A0A1B8GY83"/>
<evidence type="ECO:0000256" key="2">
    <source>
        <dbReference type="ARBA" id="ARBA00010487"/>
    </source>
</evidence>
<name>A0A1B8GY83_9PEZI</name>
<protein>
    <submittedName>
        <fullName evidence="8">Uncharacterized protein</fullName>
    </submittedName>
</protein>
<feature type="transmembrane region" description="Helical" evidence="7">
    <location>
        <begin position="12"/>
        <end position="33"/>
    </location>
</feature>
<feature type="compositionally biased region" description="Polar residues" evidence="6">
    <location>
        <begin position="587"/>
        <end position="601"/>
    </location>
</feature>
<proteinExistence type="inferred from homology"/>
<gene>
    <name evidence="8" type="ORF">VE01_01131</name>
</gene>
<feature type="region of interest" description="Disordered" evidence="6">
    <location>
        <begin position="587"/>
        <end position="607"/>
    </location>
</feature>
<sequence length="672" mass="74730">MLLSSAPIGSEIFAGICLIVISLAVILVLRYYLPLRTTPAYILVPIFFALALPTSIVFLVPIDLASNAGTDDGTRGIWLQERTLLVSWRITYWLTFGLTWFILPILAEFSDAGHRDVQAKLMYSLRSNAKYQAMVFGSGILGLIYVFISAGVTPTSLKGLIMALAYVWGLILAIYLMGHGLVAIPRSLFRKANISESLRRIQASAPKIHESMDDSIERLEVLEAQVMLLSQRKSGTAMHFQEWIEELGELCNLPESRPRTTSRRMSIPAVSVPTVITENYLADLTRSLTRARHKRIRYMDEWDRLVQNSVATQAILDSAASKKLEIGASSPRASFFERLTIFTPYTRYLYYYHMVPYMRILFAGLLSVASVCIVWSEVIKLVNSNLSVISRTVVHHPNSDRGQIGFPGQMIAAGWIFYMCAAALTSMTEVKVWRGRALVRRNTGYESAFWYAMQVARLSVPLSYNFMTFLTPDVYEKTIFYKFLGKLINLTPLGTGFDYFFPIFILIPVSAALFNFYGKAKRMLGFSLDDDSDDEENATGYGTGGWREGRDLIEREVGGSASLAHLRNPQNGAGSSSNGPAIAASNLASRSTAAPRVNSSVRPHVNETGDEGFFGSFGHRVRNTIDTIETPDWIQGLKKPKWMGGDGESGHSRGEGSVTRLFGGNQDGRVRL</sequence>
<keyword evidence="3 7" id="KW-0812">Transmembrane</keyword>
<keyword evidence="9" id="KW-1185">Reference proteome</keyword>
<feature type="transmembrane region" description="Helical" evidence="7">
    <location>
        <begin position="90"/>
        <end position="110"/>
    </location>
</feature>
<dbReference type="PANTHER" id="PTHR21355:SF0">
    <property type="entry name" value="G-PROTEIN COUPLED RECEPTOR-ASSOCIATED PROTEIN LMBRD2"/>
    <property type="match status" value="1"/>
</dbReference>
<feature type="transmembrane region" description="Helical" evidence="7">
    <location>
        <begin position="40"/>
        <end position="62"/>
    </location>
</feature>
<dbReference type="GeneID" id="28834517"/>
<comment type="subcellular location">
    <subcellularLocation>
        <location evidence="1">Membrane</location>
        <topology evidence="1">Multi-pass membrane protein</topology>
    </subcellularLocation>
</comment>
<evidence type="ECO:0000256" key="4">
    <source>
        <dbReference type="ARBA" id="ARBA00022989"/>
    </source>
</evidence>
<evidence type="ECO:0000313" key="8">
    <source>
        <dbReference type="EMBL" id="OBU00803.1"/>
    </source>
</evidence>
<dbReference type="InterPro" id="IPR051584">
    <property type="entry name" value="GPCR-associated_LMBR1"/>
</dbReference>
<dbReference type="OrthoDB" id="203099at2759"/>
<dbReference type="EMBL" id="KV460208">
    <property type="protein sequence ID" value="OBU00803.1"/>
    <property type="molecule type" value="Genomic_DNA"/>
</dbReference>
<dbReference type="Pfam" id="PF04791">
    <property type="entry name" value="LMBR1"/>
    <property type="match status" value="1"/>
</dbReference>
<feature type="transmembrane region" description="Helical" evidence="7">
    <location>
        <begin position="448"/>
        <end position="467"/>
    </location>
</feature>
<dbReference type="PANTHER" id="PTHR21355">
    <property type="entry name" value="G-PROTEIN COUPLED RECEPTOR-ASSOCIATED PROTEIN LMBRD2"/>
    <property type="match status" value="1"/>
</dbReference>
<evidence type="ECO:0000256" key="6">
    <source>
        <dbReference type="SAM" id="MobiDB-lite"/>
    </source>
</evidence>
<evidence type="ECO:0000256" key="5">
    <source>
        <dbReference type="ARBA" id="ARBA00023136"/>
    </source>
</evidence>
<organism evidence="8 9">
    <name type="scientific">Pseudogymnoascus verrucosus</name>
    <dbReference type="NCBI Taxonomy" id="342668"/>
    <lineage>
        <taxon>Eukaryota</taxon>
        <taxon>Fungi</taxon>
        <taxon>Dikarya</taxon>
        <taxon>Ascomycota</taxon>
        <taxon>Pezizomycotina</taxon>
        <taxon>Leotiomycetes</taxon>
        <taxon>Thelebolales</taxon>
        <taxon>Thelebolaceae</taxon>
        <taxon>Pseudogymnoascus</taxon>
    </lineage>
</organism>
<feature type="transmembrane region" description="Helical" evidence="7">
    <location>
        <begin position="160"/>
        <end position="184"/>
    </location>
</feature>
<reference evidence="8 9" key="1">
    <citation type="submission" date="2016-03" db="EMBL/GenBank/DDBJ databases">
        <title>Comparative genomics of Pseudogymnoascus destructans, the fungus causing white-nose syndrome of bats.</title>
        <authorList>
            <person name="Palmer J.M."/>
            <person name="Drees K.P."/>
            <person name="Foster J.T."/>
            <person name="Lindner D.L."/>
        </authorList>
    </citation>
    <scope>NUCLEOTIDE SEQUENCE [LARGE SCALE GENOMIC DNA]</scope>
    <source>
        <strain evidence="8 9">UAMH 10579</strain>
    </source>
</reference>
<reference evidence="9" key="2">
    <citation type="journal article" date="2018" name="Nat. Commun.">
        <title>Extreme sensitivity to ultraviolet light in the fungal pathogen causing white-nose syndrome of bats.</title>
        <authorList>
            <person name="Palmer J.M."/>
            <person name="Drees K.P."/>
            <person name="Foster J.T."/>
            <person name="Lindner D.L."/>
        </authorList>
    </citation>
    <scope>NUCLEOTIDE SEQUENCE [LARGE SCALE GENOMIC DNA]</scope>
    <source>
        <strain evidence="9">UAMH 10579</strain>
    </source>
</reference>
<comment type="similarity">
    <text evidence="2">Belongs to the LIMR family.</text>
</comment>
<evidence type="ECO:0000256" key="3">
    <source>
        <dbReference type="ARBA" id="ARBA00022692"/>
    </source>
</evidence>
<feature type="transmembrane region" description="Helical" evidence="7">
    <location>
        <begin position="357"/>
        <end position="376"/>
    </location>
</feature>
<dbReference type="RefSeq" id="XP_018134535.1">
    <property type="nucleotide sequence ID" value="XM_018270658.2"/>
</dbReference>
<evidence type="ECO:0000256" key="1">
    <source>
        <dbReference type="ARBA" id="ARBA00004141"/>
    </source>
</evidence>